<evidence type="ECO:0000313" key="2">
    <source>
        <dbReference type="EMBL" id="OCA19668.1"/>
    </source>
</evidence>
<organism evidence="2">
    <name type="scientific">Xenopus tropicalis</name>
    <name type="common">Western clawed frog</name>
    <name type="synonym">Silurana tropicalis</name>
    <dbReference type="NCBI Taxonomy" id="8364"/>
    <lineage>
        <taxon>Eukaryota</taxon>
        <taxon>Metazoa</taxon>
        <taxon>Chordata</taxon>
        <taxon>Craniata</taxon>
        <taxon>Vertebrata</taxon>
        <taxon>Euteleostomi</taxon>
        <taxon>Amphibia</taxon>
        <taxon>Batrachia</taxon>
        <taxon>Anura</taxon>
        <taxon>Pipoidea</taxon>
        <taxon>Pipidae</taxon>
        <taxon>Xenopodinae</taxon>
        <taxon>Xenopus</taxon>
        <taxon>Silurana</taxon>
    </lineage>
</organism>
<reference evidence="2" key="3">
    <citation type="submission" date="2016-05" db="EMBL/GenBank/DDBJ databases">
        <title>WGS assembly of Xenopus tropicalis.</title>
        <authorList>
            <person name="Sessions A."/>
            <person name="Jenkins J."/>
            <person name="Mitros T."/>
            <person name="Lyons J.T."/>
            <person name="Dichmann D.S."/>
            <person name="Robert J."/>
            <person name="Harland R.M."/>
            <person name="Rokhsar D.S."/>
        </authorList>
    </citation>
    <scope>NUCLEOTIDE SEQUENCE</scope>
    <source>
        <strain evidence="2">Nigerian</strain>
    </source>
</reference>
<name>A0A1B8Y9M0_XENTR</name>
<sequence>HHSPTCCSVWGSIRPETATFRPGRYQTSTPESTGEARQKQRGQERRPPDSFASGEAAFEYLIIPWVILFM</sequence>
<proteinExistence type="predicted"/>
<feature type="compositionally biased region" description="Basic and acidic residues" evidence="1">
    <location>
        <begin position="34"/>
        <end position="48"/>
    </location>
</feature>
<feature type="region of interest" description="Disordered" evidence="1">
    <location>
        <begin position="19"/>
        <end position="51"/>
    </location>
</feature>
<gene>
    <name evidence="2" type="ORF">XENTR_v90028382mg</name>
</gene>
<feature type="non-terminal residue" evidence="2">
    <location>
        <position position="1"/>
    </location>
</feature>
<accession>A0A1B8Y9M0</accession>
<reference evidence="2" key="2">
    <citation type="journal article" date="2010" name="Science">
        <title>The genome of the Western clawed frog Xenopus tropicalis.</title>
        <authorList>
            <person name="Hellsten U."/>
            <person name="Harland R.M."/>
            <person name="Gilchrist M.J."/>
            <person name="Hendrix D."/>
            <person name="Jurka J."/>
            <person name="Kapitonov V."/>
            <person name="Ovcharenko I."/>
            <person name="Putnam N.H."/>
            <person name="Shu S."/>
            <person name="Taher L."/>
            <person name="Blitz I.L."/>
            <person name="Blumberg B."/>
            <person name="Dichmann D.S."/>
            <person name="Dubchak I."/>
            <person name="Amaya E."/>
            <person name="Detter J.C."/>
            <person name="Fletcher R."/>
            <person name="Gerhard D.S."/>
            <person name="Goodstein D."/>
            <person name="Graves T."/>
            <person name="Grigoriev I.V."/>
            <person name="Grimwood J."/>
            <person name="Kawashima T."/>
            <person name="Lindquist E."/>
            <person name="Lucas S.M."/>
            <person name="Mead P.E."/>
            <person name="Mitros T."/>
            <person name="Ogino H."/>
            <person name="Ohta Y."/>
            <person name="Poliakov A.V."/>
            <person name="Pollet N."/>
            <person name="Robert J."/>
            <person name="Salamov A."/>
            <person name="Sater A.K."/>
            <person name="Schmutz J."/>
            <person name="Terry A."/>
            <person name="Vize P.D."/>
            <person name="Warren W.C."/>
            <person name="Wells D."/>
            <person name="Wills A."/>
            <person name="Wilson R.K."/>
            <person name="Zimmerman L.B."/>
            <person name="Zorn A.M."/>
            <person name="Grainger R."/>
            <person name="Grammer T."/>
            <person name="Khokha M.K."/>
            <person name="Richardson P.M."/>
            <person name="Rokhsar D.S."/>
        </authorList>
    </citation>
    <scope>NUCLEOTIDE SEQUENCE [LARGE SCALE GENOMIC DNA]</scope>
    <source>
        <strain evidence="2">Nigerian</strain>
    </source>
</reference>
<evidence type="ECO:0000256" key="1">
    <source>
        <dbReference type="SAM" id="MobiDB-lite"/>
    </source>
</evidence>
<dbReference type="AlphaFoldDB" id="A0A1B8Y9M0"/>
<protein>
    <submittedName>
        <fullName evidence="2">Uncharacterized protein</fullName>
    </submittedName>
</protein>
<dbReference type="EMBL" id="KV460372">
    <property type="protein sequence ID" value="OCA19668.1"/>
    <property type="molecule type" value="Genomic_DNA"/>
</dbReference>
<reference evidence="2" key="1">
    <citation type="submission" date="2009-11" db="EMBL/GenBank/DDBJ databases">
        <authorList>
            <consortium name="US DOE Joint Genome Institute (JGI-PGF)"/>
            <person name="Ottilar R."/>
            <person name="Schmutz J."/>
            <person name="Salamov A."/>
            <person name="Cheng J.F."/>
            <person name="Lucas S."/>
            <person name="Pitluck S."/>
            <person name="Gundlach H."/>
            <person name="Guo Y."/>
            <person name="Haberer G."/>
            <person name="Nasrallah J."/>
            <person name="Mayer K.F.X."/>
            <person name="van de Peer Y."/>
            <person name="Weigel D."/>
            <person name="Grigoriev I.V."/>
        </authorList>
    </citation>
    <scope>NUCLEOTIDE SEQUENCE</scope>
    <source>
        <strain evidence="2">Nigerian</strain>
    </source>
</reference>